<gene>
    <name evidence="6" type="ORF">EDB92DRAFT_1944925</name>
</gene>
<dbReference type="Proteomes" id="UP001201163">
    <property type="component" value="Unassembled WGS sequence"/>
</dbReference>
<feature type="compositionally biased region" description="Basic and acidic residues" evidence="4">
    <location>
        <begin position="424"/>
        <end position="437"/>
    </location>
</feature>
<evidence type="ECO:0000313" key="6">
    <source>
        <dbReference type="EMBL" id="KAH8992969.1"/>
    </source>
</evidence>
<feature type="region of interest" description="Disordered" evidence="4">
    <location>
        <begin position="397"/>
        <end position="455"/>
    </location>
</feature>
<feature type="compositionally biased region" description="Acidic residues" evidence="4">
    <location>
        <begin position="165"/>
        <end position="182"/>
    </location>
</feature>
<name>A0AAD4LJ22_9AGAM</name>
<dbReference type="InterPro" id="IPR036875">
    <property type="entry name" value="Znf_CCHC_sf"/>
</dbReference>
<dbReference type="GO" id="GO:0008270">
    <property type="term" value="F:zinc ion binding"/>
    <property type="evidence" value="ECO:0007669"/>
    <property type="project" value="UniProtKB-KW"/>
</dbReference>
<dbReference type="SUPFAM" id="SSF57756">
    <property type="entry name" value="Retrovirus zinc finger-like domains"/>
    <property type="match status" value="1"/>
</dbReference>
<keyword evidence="2" id="KW-0863">Zinc-finger</keyword>
<dbReference type="EMBL" id="JAKELL010000020">
    <property type="protein sequence ID" value="KAH8992969.1"/>
    <property type="molecule type" value="Genomic_DNA"/>
</dbReference>
<evidence type="ECO:0000256" key="1">
    <source>
        <dbReference type="ARBA" id="ARBA00022664"/>
    </source>
</evidence>
<dbReference type="GO" id="GO:0003676">
    <property type="term" value="F:nucleic acid binding"/>
    <property type="evidence" value="ECO:0007669"/>
    <property type="project" value="InterPro"/>
</dbReference>
<feature type="compositionally biased region" description="Basic and acidic residues" evidence="4">
    <location>
        <begin position="245"/>
        <end position="266"/>
    </location>
</feature>
<evidence type="ECO:0000259" key="5">
    <source>
        <dbReference type="PROSITE" id="PS50158"/>
    </source>
</evidence>
<feature type="coiled-coil region" evidence="3">
    <location>
        <begin position="565"/>
        <end position="592"/>
    </location>
</feature>
<comment type="caution">
    <text evidence="6">The sequence shown here is derived from an EMBL/GenBank/DDBJ whole genome shotgun (WGS) entry which is preliminary data.</text>
</comment>
<keyword evidence="7" id="KW-1185">Reference proteome</keyword>
<keyword evidence="2" id="KW-0479">Metal-binding</keyword>
<feature type="compositionally biased region" description="Basic residues" evidence="4">
    <location>
        <begin position="267"/>
        <end position="276"/>
    </location>
</feature>
<keyword evidence="3" id="KW-0175">Coiled coil</keyword>
<feature type="region of interest" description="Disordered" evidence="4">
    <location>
        <begin position="162"/>
        <end position="280"/>
    </location>
</feature>
<keyword evidence="1" id="KW-0507">mRNA processing</keyword>
<dbReference type="GO" id="GO:0006397">
    <property type="term" value="P:mRNA processing"/>
    <property type="evidence" value="ECO:0007669"/>
    <property type="project" value="UniProtKB-KW"/>
</dbReference>
<keyword evidence="2" id="KW-0862">Zinc</keyword>
<evidence type="ECO:0000313" key="7">
    <source>
        <dbReference type="Proteomes" id="UP001201163"/>
    </source>
</evidence>
<protein>
    <recommendedName>
        <fullName evidence="5">CCHC-type domain-containing protein</fullName>
    </recommendedName>
</protein>
<dbReference type="AlphaFoldDB" id="A0AAD4LJ22"/>
<sequence>MGAIGRAEEVLAEDADQGDANSEEVAAEEDGEANSQTVADDDEERDANPDPVAEDDEYYEPEVIYGRSEDRAALPVLFEGDPEEADGFVKAWDEWRYQLSPQFSQYQYTTIFLSLIRPPVDRWARDMIYKIEQWREEGMDDDDDMLLEDVIGRFMDEFVPRDDAREEYDEDVPGAEDPEDERDPGYDFPVGNRREGHLDDWEVSPPPSLSADDKATEEESPDEAEEYVEEYSQEDLVDDYYETAYDVKEPEERVPPPRGTRADKERTSKKKKRAAKKSVLTPQVQKLVEATWDLYDQDPEAVDYIVDTLQEQQAWDGPNTFTTPAATWDGPETFYTPPPPDPTPTSWGSAEADAAQEAQAAENTGWFAYQSNPDAMDLTAGRARAQAKAKCHHCWQTGHTRRNCPNQDSPRHRSWMEDYNDDDSVPRADLPRADNRRNSPMPRAVPPRADNRGRSHTVKTVYASDRATYAPTTRHAPTTVVLPRTPERRAATPLPSPISDIGFKPIQHPSPVPLSEDQLVSLWEDLSISRAAAHRNQDAKLVKRYDDWSSWVKKKIEEGKPQETLDSLERRLRATEHALQEAKKKNEGFKVQKLDRAANQIAGELLKRDIYYHPAMYTTENILRQRGRCFRREGNVTVSPVTVPPNTPARPRNTAVKRSRAEEAEEEVVVMGYGAWTTQQPAKSRDFPNYHGFTQEYWE</sequence>
<proteinExistence type="predicted"/>
<dbReference type="InterPro" id="IPR001878">
    <property type="entry name" value="Znf_CCHC"/>
</dbReference>
<reference evidence="6" key="1">
    <citation type="submission" date="2022-01" db="EMBL/GenBank/DDBJ databases">
        <title>Comparative genomics reveals a dynamic genome evolution in the ectomycorrhizal milk-cap (Lactarius) mushrooms.</title>
        <authorList>
            <consortium name="DOE Joint Genome Institute"/>
            <person name="Lebreton A."/>
            <person name="Tang N."/>
            <person name="Kuo A."/>
            <person name="LaButti K."/>
            <person name="Drula E."/>
            <person name="Barry K."/>
            <person name="Clum A."/>
            <person name="Lipzen A."/>
            <person name="Mousain D."/>
            <person name="Ng V."/>
            <person name="Wang R."/>
            <person name="Wang X."/>
            <person name="Dai Y."/>
            <person name="Henrissat B."/>
            <person name="Grigoriev I.V."/>
            <person name="Guerin-Laguette A."/>
            <person name="Yu F."/>
            <person name="Martin F.M."/>
        </authorList>
    </citation>
    <scope>NUCLEOTIDE SEQUENCE</scope>
    <source>
        <strain evidence="6">QP</strain>
    </source>
</reference>
<evidence type="ECO:0000256" key="3">
    <source>
        <dbReference type="SAM" id="Coils"/>
    </source>
</evidence>
<feature type="domain" description="CCHC-type" evidence="5">
    <location>
        <begin position="390"/>
        <end position="406"/>
    </location>
</feature>
<dbReference type="PROSITE" id="PS50158">
    <property type="entry name" value="ZF_CCHC"/>
    <property type="match status" value="1"/>
</dbReference>
<accession>A0AAD4LJ22</accession>
<evidence type="ECO:0000256" key="2">
    <source>
        <dbReference type="PROSITE-ProRule" id="PRU00047"/>
    </source>
</evidence>
<feature type="region of interest" description="Disordered" evidence="4">
    <location>
        <begin position="1"/>
        <end position="61"/>
    </location>
</feature>
<feature type="compositionally biased region" description="Acidic residues" evidence="4">
    <location>
        <begin position="215"/>
        <end position="241"/>
    </location>
</feature>
<evidence type="ECO:0000256" key="4">
    <source>
        <dbReference type="SAM" id="MobiDB-lite"/>
    </source>
</evidence>
<organism evidence="6 7">
    <name type="scientific">Lactarius akahatsu</name>
    <dbReference type="NCBI Taxonomy" id="416441"/>
    <lineage>
        <taxon>Eukaryota</taxon>
        <taxon>Fungi</taxon>
        <taxon>Dikarya</taxon>
        <taxon>Basidiomycota</taxon>
        <taxon>Agaricomycotina</taxon>
        <taxon>Agaricomycetes</taxon>
        <taxon>Russulales</taxon>
        <taxon>Russulaceae</taxon>
        <taxon>Lactarius</taxon>
    </lineage>
</organism>
<feature type="compositionally biased region" description="Acidic residues" evidence="4">
    <location>
        <begin position="10"/>
        <end position="32"/>
    </location>
</feature>